<name>A0A967F3G9_9PROT</name>
<evidence type="ECO:0000313" key="1">
    <source>
        <dbReference type="EMBL" id="NIA72307.1"/>
    </source>
</evidence>
<keyword evidence="2" id="KW-1185">Reference proteome</keyword>
<evidence type="ECO:0000313" key="2">
    <source>
        <dbReference type="Proteomes" id="UP000761264"/>
    </source>
</evidence>
<dbReference type="AlphaFoldDB" id="A0A967F3G9"/>
<dbReference type="Proteomes" id="UP000761264">
    <property type="component" value="Unassembled WGS sequence"/>
</dbReference>
<proteinExistence type="predicted"/>
<sequence length="144" mass="15781">MTPKEIQAALRKFRDEIGPDAYVSVDVEASSANHPISGCLYPDGVAKGGSLRIRADDWQEALDLLSERWEEASGRHREERIRKMALEIIRITAEQGTCTDATLRTAGFSSDEIERYSEDACRDANEIASNGPFEIVPIAGANAA</sequence>
<reference evidence="1" key="1">
    <citation type="submission" date="2020-03" db="EMBL/GenBank/DDBJ databases">
        <title>Genome of Pelagibius litoralis DSM 21314T.</title>
        <authorList>
            <person name="Wang G."/>
        </authorList>
    </citation>
    <scope>NUCLEOTIDE SEQUENCE</scope>
    <source>
        <strain evidence="1">DSM 21314</strain>
    </source>
</reference>
<dbReference type="RefSeq" id="WP_167231452.1">
    <property type="nucleotide sequence ID" value="NZ_JAAQPH010000038.1"/>
</dbReference>
<protein>
    <submittedName>
        <fullName evidence="1">Uncharacterized protein</fullName>
    </submittedName>
</protein>
<comment type="caution">
    <text evidence="1">The sequence shown here is derived from an EMBL/GenBank/DDBJ whole genome shotgun (WGS) entry which is preliminary data.</text>
</comment>
<gene>
    <name evidence="1" type="ORF">HBA54_27325</name>
</gene>
<organism evidence="1 2">
    <name type="scientific">Pelagibius litoralis</name>
    <dbReference type="NCBI Taxonomy" id="374515"/>
    <lineage>
        <taxon>Bacteria</taxon>
        <taxon>Pseudomonadati</taxon>
        <taxon>Pseudomonadota</taxon>
        <taxon>Alphaproteobacteria</taxon>
        <taxon>Rhodospirillales</taxon>
        <taxon>Rhodovibrionaceae</taxon>
        <taxon>Pelagibius</taxon>
    </lineage>
</organism>
<accession>A0A967F3G9</accession>
<dbReference type="EMBL" id="JAAQPH010000038">
    <property type="protein sequence ID" value="NIA72307.1"/>
    <property type="molecule type" value="Genomic_DNA"/>
</dbReference>